<feature type="transmembrane region" description="Helical" evidence="2">
    <location>
        <begin position="60"/>
        <end position="78"/>
    </location>
</feature>
<keyword evidence="2" id="KW-0812">Transmembrane</keyword>
<dbReference type="Pfam" id="PF06808">
    <property type="entry name" value="DctM"/>
    <property type="match status" value="1"/>
</dbReference>
<feature type="transmembrane region" description="Helical" evidence="2">
    <location>
        <begin position="371"/>
        <end position="389"/>
    </location>
</feature>
<feature type="transmembrane region" description="Helical" evidence="2">
    <location>
        <begin position="301"/>
        <end position="319"/>
    </location>
</feature>
<feature type="transmembrane region" description="Helical" evidence="2">
    <location>
        <begin position="395"/>
        <end position="413"/>
    </location>
</feature>
<dbReference type="RefSeq" id="WP_085807822.1">
    <property type="nucleotide sequence ID" value="NZ_FWFX01000026.1"/>
</dbReference>
<name>A0A1X7AAD0_9RHOB</name>
<feature type="transmembrane region" description="Helical" evidence="2">
    <location>
        <begin position="599"/>
        <end position="619"/>
    </location>
</feature>
<feature type="domain" description="TRAP C4-dicarboxylate transport system permease DctM subunit" evidence="3">
    <location>
        <begin position="140"/>
        <end position="591"/>
    </location>
</feature>
<gene>
    <name evidence="4" type="primary">siaT_16</name>
    <name evidence="4" type="ORF">ROA7450_04183</name>
</gene>
<sequence>MSEKSLQQEAVEEALKVERRDYFGAWPKTFITFGALWSLYQLWIASPLPYSLGWGIFVDLPARGVHLAFGLFLCFLLFPAKFEEKRGGKAWYSLVLAIIAAASAMYVYFGYDGIVLRAGILLNIDVLGLSIPIEVIISAVGMLLLLEATRRGVGLPLVIVCGVFMIYSLFGPHMPEIISHRGVSLSRMVGYNWLTSEAIFGIPIAVSLSYVFLFVLFGAFMDTAGAGKFFLDMSFAAVGKYRGGPAKAAILASGLTGMISGSSIANTVTTGAFTIPVMKKTGFPGDKAGAIEVSASINGQLMPPIMGASAFIIAEFIGISYYDVIVHAMIPAFIAYISLFYISHLESLKMGLVGLPKADLPAMRKTFKEGAYFLVPIGMLVYLLLVKRWSPGSAVFWSIMMMAGIIVIQQVLLAREHKLSVLKGVKSGGVIIFYSLVAGAKSMTAVTAAVGAAGIIVGIVSSTGLNNAMLGIVEALSQGNIYILLFLVAVVSIVLGMGLPTTANYIVVASLMAGVMVELGNASGLVLPLIAVHLYVFYFGLMADATPPVCLAAFAASAISGADPMKTGVQSFKYAIRTAILPIVFIFNPELLLVGVESIWHGIMVFIVALMAIFAFSSLTLQWMFVRLKLVEAVLLVFVVISLFRPDFVLDRFSPAFSDVPMAQVVANETSVEAGKKVRLYVTRETEYGDRFKLFTATVPTASENVLEAVGVSLDTEDDGRTSVSDVAFNGPAEQLGITWGDYVTSVGLEQSGRMPKEIIYIFGILAYAAVVVMQRRRLKAIEEADLVKA</sequence>
<keyword evidence="5" id="KW-1185">Reference proteome</keyword>
<evidence type="ECO:0000313" key="4">
    <source>
        <dbReference type="EMBL" id="SLN73901.1"/>
    </source>
</evidence>
<keyword evidence="2" id="KW-0472">Membrane</keyword>
<dbReference type="InterPro" id="IPR021814">
    <property type="entry name" value="DUF3394"/>
</dbReference>
<dbReference type="PANTHER" id="PTHR43849">
    <property type="entry name" value="BLL3936 PROTEIN"/>
    <property type="match status" value="1"/>
</dbReference>
<feature type="transmembrane region" description="Helical" evidence="2">
    <location>
        <begin position="21"/>
        <end position="40"/>
    </location>
</feature>
<dbReference type="OrthoDB" id="9759894at2"/>
<dbReference type="Proteomes" id="UP000193061">
    <property type="component" value="Unassembled WGS sequence"/>
</dbReference>
<feature type="transmembrane region" description="Helical" evidence="2">
    <location>
        <begin position="545"/>
        <end position="562"/>
    </location>
</feature>
<protein>
    <submittedName>
        <fullName evidence="4">Sialic acid TRAP transporter permease protein SiaT</fullName>
    </submittedName>
</protein>
<keyword evidence="1" id="KW-0997">Cell inner membrane</keyword>
<feature type="transmembrane region" description="Helical" evidence="2">
    <location>
        <begin position="90"/>
        <end position="109"/>
    </location>
</feature>
<proteinExistence type="predicted"/>
<dbReference type="InterPro" id="IPR011853">
    <property type="entry name" value="TRAP_DctM-Dct_fused"/>
</dbReference>
<keyword evidence="1" id="KW-1003">Cell membrane</keyword>
<dbReference type="PANTHER" id="PTHR43849:SF2">
    <property type="entry name" value="BLL3936 PROTEIN"/>
    <property type="match status" value="1"/>
</dbReference>
<feature type="transmembrane region" description="Helical" evidence="2">
    <location>
        <begin position="759"/>
        <end position="775"/>
    </location>
</feature>
<feature type="transmembrane region" description="Helical" evidence="2">
    <location>
        <begin position="153"/>
        <end position="170"/>
    </location>
</feature>
<feature type="transmembrane region" description="Helical" evidence="2">
    <location>
        <begin position="481"/>
        <end position="507"/>
    </location>
</feature>
<dbReference type="GO" id="GO:0022857">
    <property type="term" value="F:transmembrane transporter activity"/>
    <property type="evidence" value="ECO:0007669"/>
    <property type="project" value="UniProtKB-UniRule"/>
</dbReference>
<dbReference type="AlphaFoldDB" id="A0A1X7AAD0"/>
<feature type="transmembrane region" description="Helical" evidence="2">
    <location>
        <begin position="433"/>
        <end position="461"/>
    </location>
</feature>
<dbReference type="NCBIfam" id="TIGR02123">
    <property type="entry name" value="TRAP_fused"/>
    <property type="match status" value="1"/>
</dbReference>
<evidence type="ECO:0000313" key="5">
    <source>
        <dbReference type="Proteomes" id="UP000193061"/>
    </source>
</evidence>
<keyword evidence="2" id="KW-1133">Transmembrane helix</keyword>
<dbReference type="GO" id="GO:0005886">
    <property type="term" value="C:plasma membrane"/>
    <property type="evidence" value="ECO:0007669"/>
    <property type="project" value="UniProtKB-SubCell"/>
</dbReference>
<dbReference type="Pfam" id="PF11874">
    <property type="entry name" value="DUF3394"/>
    <property type="match status" value="1"/>
</dbReference>
<feature type="transmembrane region" description="Helical" evidence="2">
    <location>
        <begin position="198"/>
        <end position="220"/>
    </location>
</feature>
<dbReference type="InterPro" id="IPR010656">
    <property type="entry name" value="DctM"/>
</dbReference>
<evidence type="ECO:0000256" key="1">
    <source>
        <dbReference type="RuleBase" id="RU369079"/>
    </source>
</evidence>
<comment type="function">
    <text evidence="1">Part of the tripartite ATP-independent periplasmic (TRAP) transport system.</text>
</comment>
<evidence type="ECO:0000259" key="3">
    <source>
        <dbReference type="Pfam" id="PF06808"/>
    </source>
</evidence>
<comment type="subcellular location">
    <subcellularLocation>
        <location evidence="1">Cell inner membrane</location>
        <topology evidence="1">Multi-pass membrane protein</topology>
    </subcellularLocation>
</comment>
<keyword evidence="1" id="KW-0813">Transport</keyword>
<organism evidence="4 5">
    <name type="scientific">Roseovarius albus</name>
    <dbReference type="NCBI Taxonomy" id="1247867"/>
    <lineage>
        <taxon>Bacteria</taxon>
        <taxon>Pseudomonadati</taxon>
        <taxon>Pseudomonadota</taxon>
        <taxon>Alphaproteobacteria</taxon>
        <taxon>Rhodobacterales</taxon>
        <taxon>Roseobacteraceae</taxon>
        <taxon>Roseovarius</taxon>
    </lineage>
</organism>
<accession>A0A1X7AAD0</accession>
<reference evidence="4 5" key="1">
    <citation type="submission" date="2017-03" db="EMBL/GenBank/DDBJ databases">
        <authorList>
            <person name="Afonso C.L."/>
            <person name="Miller P.J."/>
            <person name="Scott M.A."/>
            <person name="Spackman E."/>
            <person name="Goraichik I."/>
            <person name="Dimitrov K.M."/>
            <person name="Suarez D.L."/>
            <person name="Swayne D.E."/>
        </authorList>
    </citation>
    <scope>NUCLEOTIDE SEQUENCE [LARGE SCALE GENOMIC DNA]</scope>
    <source>
        <strain evidence="4 5">CECT 7450</strain>
    </source>
</reference>
<feature type="transmembrane region" description="Helical" evidence="2">
    <location>
        <begin position="574"/>
        <end position="593"/>
    </location>
</feature>
<dbReference type="EMBL" id="FWFX01000026">
    <property type="protein sequence ID" value="SLN73901.1"/>
    <property type="molecule type" value="Genomic_DNA"/>
</dbReference>
<feature type="transmembrane region" description="Helical" evidence="2">
    <location>
        <begin position="519"/>
        <end position="539"/>
    </location>
</feature>
<evidence type="ECO:0000256" key="2">
    <source>
        <dbReference type="SAM" id="Phobius"/>
    </source>
</evidence>
<feature type="transmembrane region" description="Helical" evidence="2">
    <location>
        <begin position="121"/>
        <end position="146"/>
    </location>
</feature>